<dbReference type="InterPro" id="IPR013780">
    <property type="entry name" value="Glyco_hydro_b"/>
</dbReference>
<comment type="similarity">
    <text evidence="4">Belongs to the glycosyl hydrolase 13 family. GlgB subfamily.</text>
</comment>
<dbReference type="SUPFAM" id="SSF51011">
    <property type="entry name" value="Glycosyl hydrolase domain"/>
    <property type="match status" value="1"/>
</dbReference>
<dbReference type="eggNOG" id="COG0296">
    <property type="taxonomic scope" value="Bacteria"/>
</dbReference>
<evidence type="ECO:0000256" key="5">
    <source>
        <dbReference type="ARBA" id="ARBA00012541"/>
    </source>
</evidence>
<dbReference type="Pfam" id="PF02922">
    <property type="entry name" value="CBM_48"/>
    <property type="match status" value="1"/>
</dbReference>
<dbReference type="Proteomes" id="UP000005753">
    <property type="component" value="Chromosome"/>
</dbReference>
<evidence type="ECO:0000256" key="4">
    <source>
        <dbReference type="ARBA" id="ARBA00009000"/>
    </source>
</evidence>
<reference evidence="13 14" key="2">
    <citation type="submission" date="2012-02" db="EMBL/GenBank/DDBJ databases">
        <title>Improved High-Quality Draft sequence of Eubacterium cellulosolvens 6.</title>
        <authorList>
            <consortium name="US DOE Joint Genome Institute"/>
            <person name="Lucas S."/>
            <person name="Han J."/>
            <person name="Lapidus A."/>
            <person name="Cheng J.-F."/>
            <person name="Goodwin L."/>
            <person name="Pitluck S."/>
            <person name="Peters L."/>
            <person name="Mikhailova N."/>
            <person name="Gu W."/>
            <person name="Detter J.C."/>
            <person name="Han C."/>
            <person name="Tapia R."/>
            <person name="Land M."/>
            <person name="Hauser L."/>
            <person name="Kyrpides N."/>
            <person name="Ivanova N."/>
            <person name="Pagani I."/>
            <person name="Johnson E."/>
            <person name="Mukhopadhyay B."/>
            <person name="Anderson I."/>
            <person name="Woyke T."/>
        </authorList>
    </citation>
    <scope>NUCLEOTIDE SEQUENCE [LARGE SCALE GENOMIC DNA]</scope>
    <source>
        <strain evidence="13 14">6</strain>
    </source>
</reference>
<keyword evidence="6" id="KW-0321">Glycogen metabolism</keyword>
<keyword evidence="14" id="KW-1185">Reference proteome</keyword>
<evidence type="ECO:0000256" key="9">
    <source>
        <dbReference type="ARBA" id="ARBA00023056"/>
    </source>
</evidence>
<dbReference type="InterPro" id="IPR004193">
    <property type="entry name" value="Glyco_hydro_13_N"/>
</dbReference>
<dbReference type="GO" id="GO:0004553">
    <property type="term" value="F:hydrolase activity, hydrolyzing O-glycosyl compounds"/>
    <property type="evidence" value="ECO:0007669"/>
    <property type="project" value="InterPro"/>
</dbReference>
<dbReference type="InterPro" id="IPR006047">
    <property type="entry name" value="GH13_cat_dom"/>
</dbReference>
<sequence length="804" mass="89923">MGTTETMESMIYDLMDWAEIEAVVYAEESTPRKILGPQIVDGGILVQAFYPDEDTVSVRLEDGTVLPMVQEDEAGFFAVLLSGRKVPDYTYIVGSGKEAKEEKDPYAYPCQITEKEEVKFTSGIWRNAYEKMGSHLMEINGCKGAYFALWAPDAVRVSVVGDFNDWDGRRYPMNRLDSGIYELFIPGVEAGCFYKYEIKSRAGMVYLKADPYANESQQMPEAASVVASLDYKWGDEKWMKERESRSVSGTPVAVYEVDLSAWAEEEATYREIAPKLASHAAALGYTDVELLPVMEYPEDETKGFGTSGFFAPTSRYGTAKDFMYLVDTIHKAGLGVILDWNPGSFARGNDGLSSFDGTCLYEHLDPKKGVHPGTDQLIFNYGRKEVVSFLKASAACWLNLFHADGLKVSDLASTLYLNYGRRDGEWIANMYGSNENLEALDFFRGLNREIHQQNPGVMMIAEEQTGFPMVTGDPDKEGLGFDLKWNNGCIDDYMRYIQLDPLFRGSHQEELTFSMVYNYSEKFMLSLSHQLTENGARSFLKQMPGGKAALKAANLRLTYAYLLAHPGKKLLTWGQDGGEMTTYVRDLLALYKSERALHELDDAADGFEWISNLDWKRNLLVFLRKGSSLKDTLLVVANFSNLEYDNFLVGVPYPGKYKEIFNSDAEEYGGTGAVNPRVKLSRAVEQDERQDSIKIRIAPLAVSIYKFTEPIERVELTPARRRAALRKNGIVSRASGSVKPAEKKKATKAEAVKKVKEEAGKKVEAVKKAVKAETEKKAATVRKTVAEKVKKNTSGKSTTAAKKK</sequence>
<dbReference type="HOGENOM" id="CLU_004245_3_2_9"/>
<dbReference type="InterPro" id="IPR006407">
    <property type="entry name" value="GlgB"/>
</dbReference>
<dbReference type="InterPro" id="IPR054169">
    <property type="entry name" value="GlgB_N"/>
</dbReference>
<evidence type="ECO:0000256" key="7">
    <source>
        <dbReference type="ARBA" id="ARBA00022676"/>
    </source>
</evidence>
<evidence type="ECO:0000313" key="13">
    <source>
        <dbReference type="EMBL" id="EIM57766.1"/>
    </source>
</evidence>
<evidence type="ECO:0000256" key="2">
    <source>
        <dbReference type="ARBA" id="ARBA00002953"/>
    </source>
</evidence>
<dbReference type="SMART" id="SM00642">
    <property type="entry name" value="Aamy"/>
    <property type="match status" value="1"/>
</dbReference>
<dbReference type="InterPro" id="IPR017853">
    <property type="entry name" value="GH"/>
</dbReference>
<dbReference type="Gene3D" id="3.20.20.80">
    <property type="entry name" value="Glycosidases"/>
    <property type="match status" value="1"/>
</dbReference>
<dbReference type="InterPro" id="IPR006048">
    <property type="entry name" value="A-amylase/branching_C"/>
</dbReference>
<evidence type="ECO:0000256" key="1">
    <source>
        <dbReference type="ARBA" id="ARBA00000826"/>
    </source>
</evidence>
<dbReference type="PIRSF" id="PIRSF000463">
    <property type="entry name" value="GlgB"/>
    <property type="match status" value="1"/>
</dbReference>
<evidence type="ECO:0000256" key="10">
    <source>
        <dbReference type="ARBA" id="ARBA00023277"/>
    </source>
</evidence>
<evidence type="ECO:0000256" key="8">
    <source>
        <dbReference type="ARBA" id="ARBA00022679"/>
    </source>
</evidence>
<name>I5AVE3_EUBC6</name>
<comment type="catalytic activity">
    <reaction evidence="1">
        <text>Transfers a segment of a (1-&gt;4)-alpha-D-glucan chain to a primary hydroxy group in a similar glucan chain.</text>
        <dbReference type="EC" id="2.4.1.18"/>
    </reaction>
</comment>
<protein>
    <recommendedName>
        <fullName evidence="5 11">1,4-alpha-glucan branching enzyme</fullName>
        <ecNumber evidence="5 11">2.4.1.18</ecNumber>
    </recommendedName>
</protein>
<keyword evidence="8 13" id="KW-0808">Transferase</keyword>
<evidence type="ECO:0000313" key="14">
    <source>
        <dbReference type="Proteomes" id="UP000005753"/>
    </source>
</evidence>
<keyword evidence="9" id="KW-0320">Glycogen biosynthesis</keyword>
<dbReference type="InterPro" id="IPR013783">
    <property type="entry name" value="Ig-like_fold"/>
</dbReference>
<comment type="pathway">
    <text evidence="3">Glycan biosynthesis; glycogen biosynthesis.</text>
</comment>
<gene>
    <name evidence="13" type="ORF">EubceDRAFT1_1993</name>
</gene>
<dbReference type="SUPFAM" id="SSF51445">
    <property type="entry name" value="(Trans)glycosidases"/>
    <property type="match status" value="1"/>
</dbReference>
<dbReference type="SUPFAM" id="SSF81296">
    <property type="entry name" value="E set domains"/>
    <property type="match status" value="2"/>
</dbReference>
<dbReference type="NCBIfam" id="TIGR01515">
    <property type="entry name" value="branching_enzym"/>
    <property type="match status" value="1"/>
</dbReference>
<dbReference type="EC" id="2.4.1.18" evidence="5 11"/>
<reference evidence="13 14" key="1">
    <citation type="submission" date="2010-08" db="EMBL/GenBank/DDBJ databases">
        <authorList>
            <consortium name="US DOE Joint Genome Institute (JGI-PGF)"/>
            <person name="Lucas S."/>
            <person name="Copeland A."/>
            <person name="Lapidus A."/>
            <person name="Cheng J.-F."/>
            <person name="Bruce D."/>
            <person name="Goodwin L."/>
            <person name="Pitluck S."/>
            <person name="Land M.L."/>
            <person name="Hauser L."/>
            <person name="Chang Y.-J."/>
            <person name="Anderson I.J."/>
            <person name="Johnson E."/>
            <person name="Mulhopadhyay B."/>
            <person name="Kyrpides N."/>
            <person name="Woyke T.J."/>
        </authorList>
    </citation>
    <scope>NUCLEOTIDE SEQUENCE [LARGE SCALE GENOMIC DNA]</scope>
    <source>
        <strain evidence="13 14">6</strain>
    </source>
</reference>
<dbReference type="OrthoDB" id="9800174at2"/>
<proteinExistence type="inferred from homology"/>
<dbReference type="GO" id="GO:0005978">
    <property type="term" value="P:glycogen biosynthetic process"/>
    <property type="evidence" value="ECO:0007669"/>
    <property type="project" value="UniProtKB-UniRule"/>
</dbReference>
<dbReference type="GO" id="GO:0043169">
    <property type="term" value="F:cation binding"/>
    <property type="evidence" value="ECO:0007669"/>
    <property type="project" value="InterPro"/>
</dbReference>
<dbReference type="GO" id="GO:0005829">
    <property type="term" value="C:cytosol"/>
    <property type="evidence" value="ECO:0007669"/>
    <property type="project" value="TreeGrafter"/>
</dbReference>
<keyword evidence="10" id="KW-0119">Carbohydrate metabolism</keyword>
<dbReference type="AlphaFoldDB" id="I5AVE3"/>
<dbReference type="InterPro" id="IPR014756">
    <property type="entry name" value="Ig_E-set"/>
</dbReference>
<organism evidence="13 14">
    <name type="scientific">Eubacterium cellulosolvens (strain ATCC 43171 / JCM 9499 / 6)</name>
    <name type="common">Cillobacterium cellulosolvens</name>
    <dbReference type="NCBI Taxonomy" id="633697"/>
    <lineage>
        <taxon>Bacteria</taxon>
        <taxon>Bacillati</taxon>
        <taxon>Bacillota</taxon>
        <taxon>Clostridia</taxon>
        <taxon>Eubacteriales</taxon>
        <taxon>Eubacteriaceae</taxon>
        <taxon>Eubacterium</taxon>
    </lineage>
</organism>
<dbReference type="FunFam" id="2.60.40.1180:FF:000002">
    <property type="entry name" value="1,4-alpha-glucan branching enzyme GlgB"/>
    <property type="match status" value="1"/>
</dbReference>
<dbReference type="Gene3D" id="2.60.40.1180">
    <property type="entry name" value="Golgi alpha-mannosidase II"/>
    <property type="match status" value="1"/>
</dbReference>
<dbReference type="UniPathway" id="UPA00164"/>
<accession>I5AVE3</accession>
<dbReference type="PANTHER" id="PTHR43651:SF3">
    <property type="entry name" value="1,4-ALPHA-GLUCAN-BRANCHING ENZYME"/>
    <property type="match status" value="1"/>
</dbReference>
<dbReference type="STRING" id="633697.EubceDRAFT1_1993"/>
<dbReference type="CDD" id="cd11322">
    <property type="entry name" value="AmyAc_Glg_BE"/>
    <property type="match status" value="1"/>
</dbReference>
<dbReference type="PANTHER" id="PTHR43651">
    <property type="entry name" value="1,4-ALPHA-GLUCAN-BRANCHING ENZYME"/>
    <property type="match status" value="1"/>
</dbReference>
<comment type="function">
    <text evidence="2">Catalyzes the formation of the alpha-1,6-glucosidic linkages in glycogen by scission of a 1,4-alpha-linked oligosaccharide from growing alpha-1,4-glucan chains and the subsequent attachment of the oligosaccharide to the alpha-1,6 position.</text>
</comment>
<dbReference type="GO" id="GO:0003844">
    <property type="term" value="F:1,4-alpha-glucan branching enzyme activity"/>
    <property type="evidence" value="ECO:0007669"/>
    <property type="project" value="UniProtKB-UniRule"/>
</dbReference>
<dbReference type="EMBL" id="CM001487">
    <property type="protein sequence ID" value="EIM57766.1"/>
    <property type="molecule type" value="Genomic_DNA"/>
</dbReference>
<evidence type="ECO:0000256" key="6">
    <source>
        <dbReference type="ARBA" id="ARBA00022600"/>
    </source>
</evidence>
<dbReference type="InterPro" id="IPR044143">
    <property type="entry name" value="GlgB_N_E_set_prok"/>
</dbReference>
<keyword evidence="7" id="KW-0328">Glycosyltransferase</keyword>
<dbReference type="Pfam" id="PF02806">
    <property type="entry name" value="Alpha-amylase_C"/>
    <property type="match status" value="1"/>
</dbReference>
<feature type="domain" description="Glycosyl hydrolase family 13 catalytic" evidence="12">
    <location>
        <begin position="249"/>
        <end position="624"/>
    </location>
</feature>
<dbReference type="CDD" id="cd02855">
    <property type="entry name" value="E_set_GBE_prok_N"/>
    <property type="match status" value="1"/>
</dbReference>
<dbReference type="InterPro" id="IPR037439">
    <property type="entry name" value="Branching_enzy"/>
</dbReference>
<dbReference type="Gene3D" id="2.60.40.10">
    <property type="entry name" value="Immunoglobulins"/>
    <property type="match status" value="2"/>
</dbReference>
<evidence type="ECO:0000256" key="11">
    <source>
        <dbReference type="NCBIfam" id="TIGR01515"/>
    </source>
</evidence>
<evidence type="ECO:0000256" key="3">
    <source>
        <dbReference type="ARBA" id="ARBA00004964"/>
    </source>
</evidence>
<evidence type="ECO:0000259" key="12">
    <source>
        <dbReference type="SMART" id="SM00642"/>
    </source>
</evidence>
<dbReference type="Pfam" id="PF22019">
    <property type="entry name" value="GlgB_N"/>
    <property type="match status" value="1"/>
</dbReference>